<sequence>METKSNYKRMLRSIVKDDTKPEDPFKTVRGVVNILGSTDAELRDELGYGALIELLIHQKQLSHEELRILWLDALSDQQLFFKIGEEGTDSVFRRSFTSLLITLLIHRDHQDHFLNERDFQVMLESLIDYCQLERDDRGFVKNKGWAHAPAHVADAIVECVVHRYATHDCCQELWQAILHLLNHASKVYDADEDERLATATTSMVTSKKISLSTLTSWLKEVEVEKVMHKQINRKHFVRCVCLRLLGEGLSIKDLDILYLETLYNPVFFNTDEG</sequence>
<dbReference type="RefSeq" id="WP_181471231.1">
    <property type="nucleotide sequence ID" value="NZ_JACEFG010000001.1"/>
</dbReference>
<keyword evidence="2" id="KW-1185">Reference proteome</keyword>
<reference evidence="1 2" key="1">
    <citation type="journal article" date="2004" name="Extremophiles">
        <title>Halobacillus locisalis sp. nov., a halophilic bacterium isolated from a marine solar saltern of the Yellow Sea in Korea.</title>
        <authorList>
            <person name="Yoon J.H."/>
            <person name="Kang K.H."/>
            <person name="Oh T.K."/>
            <person name="Park Y.H."/>
        </authorList>
    </citation>
    <scope>NUCLEOTIDE SEQUENCE [LARGE SCALE GENOMIC DNA]</scope>
    <source>
        <strain evidence="1 2">KCTC 3788</strain>
    </source>
</reference>
<evidence type="ECO:0000313" key="1">
    <source>
        <dbReference type="EMBL" id="MBA2174223.1"/>
    </source>
</evidence>
<gene>
    <name evidence="1" type="ORF">H0266_04825</name>
</gene>
<dbReference type="Proteomes" id="UP000571017">
    <property type="component" value="Unassembled WGS sequence"/>
</dbReference>
<name>A0A838CQS9_9BACI</name>
<dbReference type="Pfam" id="PF10978">
    <property type="entry name" value="DUF2785"/>
    <property type="match status" value="1"/>
</dbReference>
<comment type="caution">
    <text evidence="1">The sequence shown here is derived from an EMBL/GenBank/DDBJ whole genome shotgun (WGS) entry which is preliminary data.</text>
</comment>
<evidence type="ECO:0000313" key="2">
    <source>
        <dbReference type="Proteomes" id="UP000571017"/>
    </source>
</evidence>
<dbReference type="InterPro" id="IPR021247">
    <property type="entry name" value="DUF2785"/>
</dbReference>
<dbReference type="EMBL" id="JACEFG010000001">
    <property type="protein sequence ID" value="MBA2174223.1"/>
    <property type="molecule type" value="Genomic_DNA"/>
</dbReference>
<dbReference type="AlphaFoldDB" id="A0A838CQS9"/>
<proteinExistence type="predicted"/>
<accession>A0A838CQS9</accession>
<organism evidence="1 2">
    <name type="scientific">Halobacillus locisalis</name>
    <dbReference type="NCBI Taxonomy" id="220753"/>
    <lineage>
        <taxon>Bacteria</taxon>
        <taxon>Bacillati</taxon>
        <taxon>Bacillota</taxon>
        <taxon>Bacilli</taxon>
        <taxon>Bacillales</taxon>
        <taxon>Bacillaceae</taxon>
        <taxon>Halobacillus</taxon>
    </lineage>
</organism>
<protein>
    <submittedName>
        <fullName evidence="1">DUF2785 domain-containing protein</fullName>
    </submittedName>
</protein>